<dbReference type="Proteomes" id="UP000321181">
    <property type="component" value="Unassembled WGS sequence"/>
</dbReference>
<organism evidence="2 3">
    <name type="scientific">Cellulomonas aerilata</name>
    <dbReference type="NCBI Taxonomy" id="515326"/>
    <lineage>
        <taxon>Bacteria</taxon>
        <taxon>Bacillati</taxon>
        <taxon>Actinomycetota</taxon>
        <taxon>Actinomycetes</taxon>
        <taxon>Micrococcales</taxon>
        <taxon>Cellulomonadaceae</taxon>
        <taxon>Cellulomonas</taxon>
    </lineage>
</organism>
<dbReference type="RefSeq" id="WP_146906524.1">
    <property type="nucleotide sequence ID" value="NZ_BAAARM010000005.1"/>
</dbReference>
<dbReference type="InterPro" id="IPR011042">
    <property type="entry name" value="6-blade_b-propeller_TolB-like"/>
</dbReference>
<dbReference type="OrthoDB" id="504981at2"/>
<evidence type="ECO:0000256" key="1">
    <source>
        <dbReference type="SAM" id="SignalP"/>
    </source>
</evidence>
<dbReference type="EMBL" id="BJYY01000020">
    <property type="protein sequence ID" value="GEO35466.1"/>
    <property type="molecule type" value="Genomic_DNA"/>
</dbReference>
<name>A0A512DGC8_9CELL</name>
<feature type="signal peptide" evidence="1">
    <location>
        <begin position="1"/>
        <end position="26"/>
    </location>
</feature>
<accession>A0A512DGC8</accession>
<dbReference type="InterPro" id="IPR053224">
    <property type="entry name" value="Sensory_adhesion_molecule"/>
</dbReference>
<evidence type="ECO:0008006" key="4">
    <source>
        <dbReference type="Google" id="ProtNLM"/>
    </source>
</evidence>
<proteinExistence type="predicted"/>
<dbReference type="Gene3D" id="2.120.10.30">
    <property type="entry name" value="TolB, C-terminal domain"/>
    <property type="match status" value="1"/>
</dbReference>
<keyword evidence="3" id="KW-1185">Reference proteome</keyword>
<dbReference type="AlphaFoldDB" id="A0A512DGC8"/>
<feature type="chain" id="PRO_5021722297" description="Superoxide dismutase" evidence="1">
    <location>
        <begin position="27"/>
        <end position="339"/>
    </location>
</feature>
<dbReference type="PANTHER" id="PTHR31460:SF3">
    <property type="entry name" value="MESOCENTIN"/>
    <property type="match status" value="1"/>
</dbReference>
<sequence length="339" mass="35463">MRTPRALRALVAVTALLLVSPTAAVAADDRATRDRDAHLPTSYVLDPAGVANPNIFPEGVAARGNTFYVGSTTDGTVYRGDVREPVATPFLLPGEDGRTSAVGMKVDGRTLFVAGGATGRVFAYDTRTGDLTGSWTVANPTDPANPTFLNDLVVTRGGDVYVTDSRRPVLYRIDADERRTDGVADLPVFLSFAGTPVQYGTGFNVGGIAASPDGRTLVLAQSNARALFRVSLDDRAVTAIDLGGEPVGGDGLVLVGRSTLYAIERQGDLGYVVTVDLDRDLGSGEVLGRTPDASFDDPTTAARVGRSLLVVNSQFGARNAGVPPTPPFTVSRVALPSAR</sequence>
<dbReference type="PANTHER" id="PTHR31460">
    <property type="match status" value="1"/>
</dbReference>
<keyword evidence="1" id="KW-0732">Signal</keyword>
<evidence type="ECO:0000313" key="2">
    <source>
        <dbReference type="EMBL" id="GEO35466.1"/>
    </source>
</evidence>
<evidence type="ECO:0000313" key="3">
    <source>
        <dbReference type="Proteomes" id="UP000321181"/>
    </source>
</evidence>
<protein>
    <recommendedName>
        <fullName evidence="4">Superoxide dismutase</fullName>
    </recommendedName>
</protein>
<comment type="caution">
    <text evidence="2">The sequence shown here is derived from an EMBL/GenBank/DDBJ whole genome shotgun (WGS) entry which is preliminary data.</text>
</comment>
<gene>
    <name evidence="2" type="ORF">CAE01nite_31910</name>
</gene>
<reference evidence="2 3" key="1">
    <citation type="submission" date="2019-07" db="EMBL/GenBank/DDBJ databases">
        <title>Whole genome shotgun sequence of Cellulomonas aerilata NBRC 106308.</title>
        <authorList>
            <person name="Hosoyama A."/>
            <person name="Uohara A."/>
            <person name="Ohji S."/>
            <person name="Ichikawa N."/>
        </authorList>
    </citation>
    <scope>NUCLEOTIDE SEQUENCE [LARGE SCALE GENOMIC DNA]</scope>
    <source>
        <strain evidence="2 3">NBRC 106308</strain>
    </source>
</reference>
<dbReference type="SUPFAM" id="SSF63825">
    <property type="entry name" value="YWTD domain"/>
    <property type="match status" value="1"/>
</dbReference>